<dbReference type="PROSITE" id="PS50995">
    <property type="entry name" value="HTH_MARR_2"/>
    <property type="match status" value="1"/>
</dbReference>
<organism evidence="2 3">
    <name type="scientific">Chitinophaga eiseniae</name>
    <dbReference type="NCBI Taxonomy" id="634771"/>
    <lineage>
        <taxon>Bacteria</taxon>
        <taxon>Pseudomonadati</taxon>
        <taxon>Bacteroidota</taxon>
        <taxon>Chitinophagia</taxon>
        <taxon>Chitinophagales</taxon>
        <taxon>Chitinophagaceae</taxon>
        <taxon>Chitinophaga</taxon>
    </lineage>
</organism>
<reference evidence="3" key="1">
    <citation type="submission" date="2017-02" db="EMBL/GenBank/DDBJ databases">
        <authorList>
            <person name="Varghese N."/>
            <person name="Submissions S."/>
        </authorList>
    </citation>
    <scope>NUCLEOTIDE SEQUENCE [LARGE SCALE GENOMIC DNA]</scope>
    <source>
        <strain evidence="3">DSM 22224</strain>
    </source>
</reference>
<feature type="domain" description="HTH marR-type" evidence="1">
    <location>
        <begin position="30"/>
        <end position="167"/>
    </location>
</feature>
<dbReference type="SMART" id="SM00347">
    <property type="entry name" value="HTH_MARR"/>
    <property type="match status" value="1"/>
</dbReference>
<evidence type="ECO:0000259" key="1">
    <source>
        <dbReference type="PROSITE" id="PS50995"/>
    </source>
</evidence>
<dbReference type="EMBL" id="FUWZ01000002">
    <property type="protein sequence ID" value="SKA05681.1"/>
    <property type="molecule type" value="Genomic_DNA"/>
</dbReference>
<dbReference type="InterPro" id="IPR039422">
    <property type="entry name" value="MarR/SlyA-like"/>
</dbReference>
<dbReference type="RefSeq" id="WP_200816992.1">
    <property type="nucleotide sequence ID" value="NZ_FUWZ01000002.1"/>
</dbReference>
<dbReference type="Pfam" id="PF01047">
    <property type="entry name" value="MarR"/>
    <property type="match status" value="1"/>
</dbReference>
<evidence type="ECO:0000313" key="2">
    <source>
        <dbReference type="EMBL" id="SKA05681.1"/>
    </source>
</evidence>
<sequence>MKNTFTFVVYTTVVIVVMRLEDEIKQVKFANDYQRAMLNIMFTANWLEVGVSQLLKKYDMSSQQYNVLRILRGSRPNPLNLLDIQERMMDKMSNATRLVEKLRQKGLLTRIQCPTNRRKVEIEITDKGMEVLKELDPAMDQNDQLLATKLTTDEVKLLGDMLDRLRD</sequence>
<dbReference type="InterPro" id="IPR036388">
    <property type="entry name" value="WH-like_DNA-bd_sf"/>
</dbReference>
<dbReference type="InterPro" id="IPR000835">
    <property type="entry name" value="HTH_MarR-typ"/>
</dbReference>
<name>A0A1T4QQC9_9BACT</name>
<dbReference type="AlphaFoldDB" id="A0A1T4QQC9"/>
<dbReference type="PANTHER" id="PTHR33164:SF101">
    <property type="entry name" value="TRANSCRIPTIONAL REPRESSOR MPRA"/>
    <property type="match status" value="1"/>
</dbReference>
<keyword evidence="3" id="KW-1185">Reference proteome</keyword>
<dbReference type="GO" id="GO:0003677">
    <property type="term" value="F:DNA binding"/>
    <property type="evidence" value="ECO:0007669"/>
    <property type="project" value="UniProtKB-KW"/>
</dbReference>
<evidence type="ECO:0000313" key="3">
    <source>
        <dbReference type="Proteomes" id="UP000190367"/>
    </source>
</evidence>
<dbReference type="Proteomes" id="UP000190367">
    <property type="component" value="Unassembled WGS sequence"/>
</dbReference>
<dbReference type="STRING" id="634771.SAMN04488128_102503"/>
<dbReference type="GO" id="GO:0006950">
    <property type="term" value="P:response to stress"/>
    <property type="evidence" value="ECO:0007669"/>
    <property type="project" value="TreeGrafter"/>
</dbReference>
<protein>
    <submittedName>
        <fullName evidence="2">DNA-binding transcriptional regulator, MarR family</fullName>
    </submittedName>
</protein>
<gene>
    <name evidence="2" type="ORF">SAMN04488128_102503</name>
</gene>
<dbReference type="PANTHER" id="PTHR33164">
    <property type="entry name" value="TRANSCRIPTIONAL REGULATOR, MARR FAMILY"/>
    <property type="match status" value="1"/>
</dbReference>
<accession>A0A1T4QQC9</accession>
<dbReference type="Gene3D" id="1.10.10.10">
    <property type="entry name" value="Winged helix-like DNA-binding domain superfamily/Winged helix DNA-binding domain"/>
    <property type="match status" value="1"/>
</dbReference>
<dbReference type="InterPro" id="IPR036390">
    <property type="entry name" value="WH_DNA-bd_sf"/>
</dbReference>
<keyword evidence="2" id="KW-0238">DNA-binding</keyword>
<dbReference type="SUPFAM" id="SSF46785">
    <property type="entry name" value="Winged helix' DNA-binding domain"/>
    <property type="match status" value="1"/>
</dbReference>
<dbReference type="GO" id="GO:0003700">
    <property type="term" value="F:DNA-binding transcription factor activity"/>
    <property type="evidence" value="ECO:0007669"/>
    <property type="project" value="InterPro"/>
</dbReference>
<proteinExistence type="predicted"/>
<dbReference type="PRINTS" id="PR00598">
    <property type="entry name" value="HTHMARR"/>
</dbReference>